<keyword evidence="3 4" id="KW-0998">Cell outer membrane</keyword>
<evidence type="ECO:0000256" key="4">
    <source>
        <dbReference type="HAMAP-Rule" id="MF_00925"/>
    </source>
</evidence>
<keyword evidence="4" id="KW-0564">Palmitate</keyword>
<dbReference type="PANTHER" id="PTHR37482:SF1">
    <property type="entry name" value="OUTER MEMBRANE PROTEIN ASSEMBLY FACTOR BAME"/>
    <property type="match status" value="1"/>
</dbReference>
<dbReference type="EMBL" id="JBELOE010000115">
    <property type="protein sequence ID" value="MER2491386.1"/>
    <property type="molecule type" value="Genomic_DNA"/>
</dbReference>
<keyword evidence="2 4" id="KW-0472">Membrane</keyword>
<keyword evidence="4" id="KW-0449">Lipoprotein</keyword>
<comment type="similarity">
    <text evidence="4">Belongs to the BamE family.</text>
</comment>
<evidence type="ECO:0000313" key="7">
    <source>
        <dbReference type="EMBL" id="MER2491386.1"/>
    </source>
</evidence>
<dbReference type="HAMAP" id="MF_00925">
    <property type="entry name" value="OM_assembly_BamE"/>
    <property type="match status" value="1"/>
</dbReference>
<evidence type="ECO:0000256" key="3">
    <source>
        <dbReference type="ARBA" id="ARBA00023237"/>
    </source>
</evidence>
<protein>
    <recommendedName>
        <fullName evidence="4">Outer membrane protein assembly factor BamE</fullName>
    </recommendedName>
</protein>
<keyword evidence="1 4" id="KW-0732">Signal</keyword>
<dbReference type="InterPro" id="IPR026592">
    <property type="entry name" value="BamE"/>
</dbReference>
<dbReference type="Pfam" id="PF04355">
    <property type="entry name" value="BamE"/>
    <property type="match status" value="1"/>
</dbReference>
<dbReference type="InterPro" id="IPR037873">
    <property type="entry name" value="BamE-like"/>
</dbReference>
<comment type="subunit">
    <text evidence="4">Part of the Bam complex.</text>
</comment>
<reference evidence="7 8" key="1">
    <citation type="submission" date="2024-06" db="EMBL/GenBank/DDBJ databases">
        <authorList>
            <person name="Chen R.Y."/>
        </authorList>
    </citation>
    <scope>NUCLEOTIDE SEQUENCE [LARGE SCALE GENOMIC DNA]</scope>
    <source>
        <strain evidence="7 8">D2</strain>
    </source>
</reference>
<dbReference type="PROSITE" id="PS51257">
    <property type="entry name" value="PROKAR_LIPOPROTEIN"/>
    <property type="match status" value="1"/>
</dbReference>
<name>A0ABV1REN6_9ALTE</name>
<feature type="domain" description="Outer membrane protein assembly factor BamE" evidence="6">
    <location>
        <begin position="29"/>
        <end position="97"/>
    </location>
</feature>
<dbReference type="Gene3D" id="3.30.1450.10">
    <property type="match status" value="1"/>
</dbReference>
<feature type="signal peptide" evidence="5">
    <location>
        <begin position="1"/>
        <end position="21"/>
    </location>
</feature>
<dbReference type="PANTHER" id="PTHR37482">
    <property type="entry name" value="OUTER MEMBRANE PROTEIN ASSEMBLY FACTOR BAME"/>
    <property type="match status" value="1"/>
</dbReference>
<dbReference type="InterPro" id="IPR007450">
    <property type="entry name" value="BamE_dom"/>
</dbReference>
<comment type="caution">
    <text evidence="7">The sequence shown here is derived from an EMBL/GenBank/DDBJ whole genome shotgun (WGS) entry which is preliminary data.</text>
</comment>
<accession>A0ABV1REN6</accession>
<dbReference type="Proteomes" id="UP001467690">
    <property type="component" value="Unassembled WGS sequence"/>
</dbReference>
<organism evidence="7 8">
    <name type="scientific">Catenovulum sediminis</name>
    <dbReference type="NCBI Taxonomy" id="1740262"/>
    <lineage>
        <taxon>Bacteria</taxon>
        <taxon>Pseudomonadati</taxon>
        <taxon>Pseudomonadota</taxon>
        <taxon>Gammaproteobacteria</taxon>
        <taxon>Alteromonadales</taxon>
        <taxon>Alteromonadaceae</taxon>
        <taxon>Catenovulum</taxon>
    </lineage>
</organism>
<gene>
    <name evidence="4 7" type="primary">bamE</name>
    <name evidence="7" type="ORF">ABS311_05770</name>
</gene>
<evidence type="ECO:0000313" key="8">
    <source>
        <dbReference type="Proteomes" id="UP001467690"/>
    </source>
</evidence>
<evidence type="ECO:0000256" key="1">
    <source>
        <dbReference type="ARBA" id="ARBA00022729"/>
    </source>
</evidence>
<evidence type="ECO:0000256" key="2">
    <source>
        <dbReference type="ARBA" id="ARBA00023136"/>
    </source>
</evidence>
<proteinExistence type="inferred from homology"/>
<evidence type="ECO:0000259" key="6">
    <source>
        <dbReference type="Pfam" id="PF04355"/>
    </source>
</evidence>
<keyword evidence="8" id="KW-1185">Reference proteome</keyword>
<comment type="subcellular location">
    <subcellularLocation>
        <location evidence="4">Cell outer membrane</location>
        <topology evidence="4">Lipid-anchor</topology>
    </subcellularLocation>
</comment>
<evidence type="ECO:0000256" key="5">
    <source>
        <dbReference type="SAM" id="SignalP"/>
    </source>
</evidence>
<feature type="chain" id="PRO_5047025714" description="Outer membrane protein assembly factor BamE" evidence="5">
    <location>
        <begin position="22"/>
        <end position="114"/>
    </location>
</feature>
<dbReference type="RefSeq" id="WP_143869960.1">
    <property type="nucleotide sequence ID" value="NZ_CP041660.1"/>
</dbReference>
<sequence>MKLLKLPCISLLMVIALSACAYRIDIRQGNYIEQKDVAKLRQNMSKEQVAFVLGNPVIDDSFNSDTWYYLYHVNYGDGREPRRIELTLQFENNQLQDMVGSIEKPENFTDPIDQ</sequence>
<comment type="function">
    <text evidence="4">Part of the outer membrane protein assembly complex, which is involved in assembly and insertion of beta-barrel proteins into the outer membrane.</text>
</comment>